<dbReference type="InterPro" id="IPR001296">
    <property type="entry name" value="Glyco_trans_1"/>
</dbReference>
<dbReference type="Pfam" id="PF13439">
    <property type="entry name" value="Glyco_transf_4"/>
    <property type="match status" value="1"/>
</dbReference>
<name>A0ABS6SBK8_9SPHN</name>
<sequence>MQPEDLRVALFSGNYNYVKDGANQALNRLVAHLLSRGVRVRIYSPTIEDPPFEATGDLVSVPSVALPGRDEYRLGFGLIGNGDDIKAFDPHVIHIASPDIIGHRAAAWAKRHYTPLVASVHTRFETYFRYYKAAWMQTFIEAGLRRLYRKCEEIYAPSESMAAVLTDQRMNSKVRIWSRGIDGDLYNPDRRDMAWRRQQGIGNDEVVILFVGRLVLEKGLDTFSDTLKELDRRGIAYRALFVGEGPARSWIEERAPQGIFTGFLSGEDLARAFASADIMFNPSSTETFGNVTLEAMASALPVVAARATGSLSLVDEGVSGRLTTPDSIRESADALAFYLGDAEARSAAGIAGRERSKRFDWDRINEGLLQRYLAIADSTRKNR</sequence>
<reference evidence="3 4" key="1">
    <citation type="submission" date="2021-04" db="EMBL/GenBank/DDBJ databases">
        <authorList>
            <person name="Pira H."/>
            <person name="Risdian C."/>
            <person name="Wink J."/>
        </authorList>
    </citation>
    <scope>NUCLEOTIDE SEQUENCE [LARGE SCALE GENOMIC DNA]</scope>
    <source>
        <strain evidence="3 4">WHA3</strain>
    </source>
</reference>
<accession>A0ABS6SBK8</accession>
<evidence type="ECO:0000259" key="1">
    <source>
        <dbReference type="Pfam" id="PF00534"/>
    </source>
</evidence>
<dbReference type="Proteomes" id="UP000722336">
    <property type="component" value="Unassembled WGS sequence"/>
</dbReference>
<dbReference type="RefSeq" id="WP_218444178.1">
    <property type="nucleotide sequence ID" value="NZ_JAGSPA010000001.1"/>
</dbReference>
<organism evidence="3 4">
    <name type="scientific">Pacificimonas pallii</name>
    <dbReference type="NCBI Taxonomy" id="2827236"/>
    <lineage>
        <taxon>Bacteria</taxon>
        <taxon>Pseudomonadati</taxon>
        <taxon>Pseudomonadota</taxon>
        <taxon>Alphaproteobacteria</taxon>
        <taxon>Sphingomonadales</taxon>
        <taxon>Sphingosinicellaceae</taxon>
        <taxon>Pacificimonas</taxon>
    </lineage>
</organism>
<dbReference type="InterPro" id="IPR050194">
    <property type="entry name" value="Glycosyltransferase_grp1"/>
</dbReference>
<dbReference type="PANTHER" id="PTHR45947">
    <property type="entry name" value="SULFOQUINOVOSYL TRANSFERASE SQD2"/>
    <property type="match status" value="1"/>
</dbReference>
<dbReference type="PANTHER" id="PTHR45947:SF3">
    <property type="entry name" value="SULFOQUINOVOSYL TRANSFERASE SQD2"/>
    <property type="match status" value="1"/>
</dbReference>
<dbReference type="InterPro" id="IPR028098">
    <property type="entry name" value="Glyco_trans_4-like_N"/>
</dbReference>
<gene>
    <name evidence="3" type="ORF">KCG44_03300</name>
</gene>
<dbReference type="EMBL" id="JAGSPA010000001">
    <property type="protein sequence ID" value="MBV7255808.1"/>
    <property type="molecule type" value="Genomic_DNA"/>
</dbReference>
<evidence type="ECO:0000313" key="4">
    <source>
        <dbReference type="Proteomes" id="UP000722336"/>
    </source>
</evidence>
<feature type="domain" description="Glycosyl transferase family 1" evidence="1">
    <location>
        <begin position="195"/>
        <end position="355"/>
    </location>
</feature>
<dbReference type="Pfam" id="PF00534">
    <property type="entry name" value="Glycos_transf_1"/>
    <property type="match status" value="1"/>
</dbReference>
<evidence type="ECO:0000259" key="2">
    <source>
        <dbReference type="Pfam" id="PF13439"/>
    </source>
</evidence>
<protein>
    <submittedName>
        <fullName evidence="3">Glycosyltransferase family 1 protein</fullName>
    </submittedName>
</protein>
<comment type="caution">
    <text evidence="3">The sequence shown here is derived from an EMBL/GenBank/DDBJ whole genome shotgun (WGS) entry which is preliminary data.</text>
</comment>
<proteinExistence type="predicted"/>
<dbReference type="CDD" id="cd03814">
    <property type="entry name" value="GT4-like"/>
    <property type="match status" value="1"/>
</dbReference>
<keyword evidence="4" id="KW-1185">Reference proteome</keyword>
<evidence type="ECO:0000313" key="3">
    <source>
        <dbReference type="EMBL" id="MBV7255808.1"/>
    </source>
</evidence>
<feature type="domain" description="Glycosyltransferase subfamily 4-like N-terminal" evidence="2">
    <location>
        <begin position="21"/>
        <end position="182"/>
    </location>
</feature>